<feature type="non-terminal residue" evidence="1">
    <location>
        <position position="1"/>
    </location>
</feature>
<gene>
    <name evidence="1" type="ORF">MNBD_ALPHA04-367</name>
</gene>
<protein>
    <recommendedName>
        <fullName evidence="2">Mobile element protein</fullName>
    </recommendedName>
</protein>
<name>A0A3B0RUC0_9ZZZZ</name>
<organism evidence="1">
    <name type="scientific">hydrothermal vent metagenome</name>
    <dbReference type="NCBI Taxonomy" id="652676"/>
    <lineage>
        <taxon>unclassified sequences</taxon>
        <taxon>metagenomes</taxon>
        <taxon>ecological metagenomes</taxon>
    </lineage>
</organism>
<accession>A0A3B0RUC0</accession>
<dbReference type="AlphaFoldDB" id="A0A3B0RUC0"/>
<proteinExistence type="predicted"/>
<dbReference type="EMBL" id="UOEF01000006">
    <property type="protein sequence ID" value="VAV87065.1"/>
    <property type="molecule type" value="Genomic_DNA"/>
</dbReference>
<sequence length="48" mass="5510">EGREPGQIIEASCWAHGRHKFFDLAELRKAPLAIEAVWTCPEKVESFR</sequence>
<reference evidence="1" key="1">
    <citation type="submission" date="2018-06" db="EMBL/GenBank/DDBJ databases">
        <authorList>
            <person name="Zhirakovskaya E."/>
        </authorList>
    </citation>
    <scope>NUCLEOTIDE SEQUENCE</scope>
</reference>
<evidence type="ECO:0000313" key="1">
    <source>
        <dbReference type="EMBL" id="VAV87065.1"/>
    </source>
</evidence>
<evidence type="ECO:0008006" key="2">
    <source>
        <dbReference type="Google" id="ProtNLM"/>
    </source>
</evidence>